<keyword evidence="3" id="KW-0808">Transferase</keyword>
<dbReference type="Pfam" id="PF09037">
    <property type="entry name" value="Sulphotransf"/>
    <property type="match status" value="1"/>
</dbReference>
<reference evidence="3 4" key="1">
    <citation type="submission" date="2016-12" db="EMBL/GenBank/DDBJ databases">
        <authorList>
            <person name="Song W.-J."/>
            <person name="Kurnit D.M."/>
        </authorList>
    </citation>
    <scope>NUCLEOTIDE SEQUENCE [LARGE SCALE GENOMIC DNA]</scope>
    <source>
        <strain evidence="3 4">175</strain>
    </source>
</reference>
<dbReference type="Gene3D" id="3.40.50.300">
    <property type="entry name" value="P-loop containing nucleotide triphosphate hydrolases"/>
    <property type="match status" value="1"/>
</dbReference>
<accession>A0A1Y6D5V9</accession>
<dbReference type="STRING" id="1760988.SAMN02949497_3634"/>
<dbReference type="SUPFAM" id="SSF52540">
    <property type="entry name" value="P-loop containing nucleoside triphosphate hydrolases"/>
    <property type="match status" value="1"/>
</dbReference>
<evidence type="ECO:0000313" key="3">
    <source>
        <dbReference type="EMBL" id="SMF96243.1"/>
    </source>
</evidence>
<evidence type="ECO:0000313" key="4">
    <source>
        <dbReference type="Proteomes" id="UP000192923"/>
    </source>
</evidence>
<name>A0A1Y6D5V9_9GAMM</name>
<dbReference type="InterPro" id="IPR024628">
    <property type="entry name" value="Sulfotransferase_Stf0_dom"/>
</dbReference>
<feature type="domain" description="Sulphotransferase Stf0" evidence="1">
    <location>
        <begin position="133"/>
        <end position="360"/>
    </location>
</feature>
<evidence type="ECO:0000259" key="2">
    <source>
        <dbReference type="Pfam" id="PF20078"/>
    </source>
</evidence>
<dbReference type="OrthoDB" id="5562925at2"/>
<dbReference type="Pfam" id="PF20078">
    <property type="entry name" value="DUF6473"/>
    <property type="match status" value="1"/>
</dbReference>
<feature type="domain" description="DUF6473" evidence="2">
    <location>
        <begin position="441"/>
        <end position="524"/>
    </location>
</feature>
<sequence length="703" mass="79616">MNVKLIMDHLGENGFYKKIAELRNILIIADTEIVNYLREKLGVQPYILLYDLAVVDGEFCGLSSASTAFHVSAVIVASIYNEKYFFDLTAEGLKEINLVVPILKLFSDVFVNFLSGRDLLDANPIMLKKPILSYAIITAPRAGSTYFCNLLQSTGILGYPGEHVRQASATLALKCKFDYMEALRKLMGSGMTENGVFGTKFIAHFLCDFQKAGFGFQDIFSEIFQKFIYLNRSDRVAQAVSACIAQKTSVWHIYDEAKKKEYSKKLEETVFSDNFLDDVYRLYDDINGQYEYLDSLVNAHNVVPLIVDYECLTENPKKALKEVLDFLGVEDKFNALDKLKTNTKVLRSELSEQICERFRKKYIMKPQHFFADQRGTATSALVGDSIEKGSHYTSEAETVATVIYSGQAYELDYSVKSSWQEKDIEIVDYNFVAALDELSDKKLWVRGGEATLLKNGYFSCIGQEYTCGRFVDKPYPSLLEKYLDINGLNLGVCGSGVEFFAEPGNRWILDICNKGRFVIVLVMSGLSAGTSRLGNDYGVFAHESQDLYAELYRKNKAAFYDSYVNMVEKYIDGYINISRYLKVPKILLWFSGKSCRSMSGSVLEGAAGFPELIHQDIVERIKPFYDYYVEYGTKPGLPQRLTNKTTGLPCANRDGLKYNTKYPSPEMHQAVSELLLPYCKRMMSTESHDGGIQRDFSVYKKLD</sequence>
<dbReference type="RefSeq" id="WP_125469013.1">
    <property type="nucleotide sequence ID" value="NZ_FXAM01000001.1"/>
</dbReference>
<dbReference type="Proteomes" id="UP000192923">
    <property type="component" value="Unassembled WGS sequence"/>
</dbReference>
<dbReference type="InterPro" id="IPR027417">
    <property type="entry name" value="P-loop_NTPase"/>
</dbReference>
<evidence type="ECO:0000259" key="1">
    <source>
        <dbReference type="Pfam" id="PF09037"/>
    </source>
</evidence>
<dbReference type="EMBL" id="FXAM01000001">
    <property type="protein sequence ID" value="SMF96243.1"/>
    <property type="molecule type" value="Genomic_DNA"/>
</dbReference>
<protein>
    <submittedName>
        <fullName evidence="3">LPS sulfotransferase NodH</fullName>
    </submittedName>
</protein>
<dbReference type="AlphaFoldDB" id="A0A1Y6D5V9"/>
<dbReference type="InterPro" id="IPR045524">
    <property type="entry name" value="DUF6473"/>
</dbReference>
<dbReference type="GO" id="GO:0016740">
    <property type="term" value="F:transferase activity"/>
    <property type="evidence" value="ECO:0007669"/>
    <property type="project" value="UniProtKB-KW"/>
</dbReference>
<keyword evidence="4" id="KW-1185">Reference proteome</keyword>
<organism evidence="3 4">
    <name type="scientific">Methylomagnum ishizawai</name>
    <dbReference type="NCBI Taxonomy" id="1760988"/>
    <lineage>
        <taxon>Bacteria</taxon>
        <taxon>Pseudomonadati</taxon>
        <taxon>Pseudomonadota</taxon>
        <taxon>Gammaproteobacteria</taxon>
        <taxon>Methylococcales</taxon>
        <taxon>Methylococcaceae</taxon>
        <taxon>Methylomagnum</taxon>
    </lineage>
</organism>
<proteinExistence type="predicted"/>
<gene>
    <name evidence="3" type="ORF">SAMN02949497_3634</name>
</gene>